<reference evidence="5 6" key="1">
    <citation type="submission" date="2019-07" db="EMBL/GenBank/DDBJ databases">
        <title>Draft genome for Streptomyces benahoarensis MZ03-48.</title>
        <authorList>
            <person name="Gonzalez-Pimentel J.L."/>
        </authorList>
    </citation>
    <scope>NUCLEOTIDE SEQUENCE [LARGE SCALE GENOMIC DNA]</scope>
    <source>
        <strain evidence="5 6">MZ03-48</strain>
    </source>
</reference>
<protein>
    <recommendedName>
        <fullName evidence="3">Acetaldehyde dehydrogenase</fullName>
        <ecNumber evidence="3">1.2.1.10</ecNumber>
    </recommendedName>
    <alternativeName>
        <fullName evidence="3">Acetaldehyde dehydrogenase [acetylating]</fullName>
    </alternativeName>
</protein>
<dbReference type="AlphaFoldDB" id="A0A553Y7G6"/>
<dbReference type="GO" id="GO:0008774">
    <property type="term" value="F:acetaldehyde dehydrogenase (acetylating) activity"/>
    <property type="evidence" value="ECO:0007669"/>
    <property type="project" value="UniProtKB-UniRule"/>
</dbReference>
<dbReference type="SUPFAM" id="SSF55347">
    <property type="entry name" value="Glyceraldehyde-3-phosphate dehydrogenase-like, C-terminal domain"/>
    <property type="match status" value="1"/>
</dbReference>
<dbReference type="NCBIfam" id="NF006157">
    <property type="entry name" value="PRK08300.1"/>
    <property type="match status" value="1"/>
</dbReference>
<dbReference type="EC" id="1.2.1.10" evidence="3"/>
<proteinExistence type="inferred from homology"/>
<feature type="active site" description="Acyl-thioester intermediate" evidence="3">
    <location>
        <position position="134"/>
    </location>
</feature>
<evidence type="ECO:0000256" key="3">
    <source>
        <dbReference type="HAMAP-Rule" id="MF_01657"/>
    </source>
</evidence>
<feature type="binding site" evidence="3">
    <location>
        <position position="293"/>
    </location>
    <ligand>
        <name>NAD(+)</name>
        <dbReference type="ChEBI" id="CHEBI:57540"/>
    </ligand>
</feature>
<comment type="caution">
    <text evidence="5">The sequence shown here is derived from an EMBL/GenBank/DDBJ whole genome shotgun (WGS) entry which is preliminary data.</text>
</comment>
<dbReference type="RefSeq" id="WP_143944659.1">
    <property type="nucleotide sequence ID" value="NZ_VKLS01000577.1"/>
</dbReference>
<dbReference type="Gene3D" id="3.40.50.720">
    <property type="entry name" value="NAD(P)-binding Rossmann-like Domain"/>
    <property type="match status" value="1"/>
</dbReference>
<keyword evidence="3 5" id="KW-0560">Oxidoreductase</keyword>
<name>A0A553Y7G6_9ACTN</name>
<dbReference type="InterPro" id="IPR036291">
    <property type="entry name" value="NAD(P)-bd_dom_sf"/>
</dbReference>
<evidence type="ECO:0000256" key="2">
    <source>
        <dbReference type="ARBA" id="ARBA00023027"/>
    </source>
</evidence>
<sequence length="319" mass="32775">MTATPTGTAPAAIIGSGNIGTDLLIKIDRLSDALHVAAVAGVDPASAGLARARRMGIATTAEGIDGLLRMPEFADVEVVFDATSAAAHARHAEAVRATGKAMVDLTPAALGPYVVPPVNLGDHLDAPDVNMVTCGGQATVPVVAAVSRVVPVRYAEIVASIASRSAGPGTRANIDEFTETTAAALEQVGGAARGKAIIVLNPAEPPLVMRDTVHCLTDPLDAAAQEEVRRSVAAMTAAVRAYVPGYRLKQEVQFTPVDEPFVPGTGGPFKGTQVSVFLEVTGAGHHLPAYAGNLDIMTSAALRTAESLVARRREGAIAR</sequence>
<dbReference type="OrthoDB" id="9786743at2"/>
<evidence type="ECO:0000313" key="6">
    <source>
        <dbReference type="Proteomes" id="UP000320888"/>
    </source>
</evidence>
<dbReference type="Proteomes" id="UP000320888">
    <property type="component" value="Unassembled WGS sequence"/>
</dbReference>
<accession>A0A553Y7G6</accession>
<dbReference type="PIRSF" id="PIRSF015689">
    <property type="entry name" value="Actaldh_dh_actl"/>
    <property type="match status" value="1"/>
</dbReference>
<evidence type="ECO:0000256" key="1">
    <source>
        <dbReference type="ARBA" id="ARBA00009244"/>
    </source>
</evidence>
<dbReference type="SUPFAM" id="SSF51735">
    <property type="entry name" value="NAD(P)-binding Rossmann-fold domains"/>
    <property type="match status" value="1"/>
</dbReference>
<comment type="similarity">
    <text evidence="1 3">Belongs to the acetaldehyde dehydrogenase family.</text>
</comment>
<dbReference type="Pfam" id="PF01118">
    <property type="entry name" value="Semialdhyde_dh"/>
    <property type="match status" value="1"/>
</dbReference>
<organism evidence="5 6">
    <name type="scientific">Streptomyces benahoarensis</name>
    <dbReference type="NCBI Taxonomy" id="2595054"/>
    <lineage>
        <taxon>Bacteria</taxon>
        <taxon>Bacillati</taxon>
        <taxon>Actinomycetota</taxon>
        <taxon>Actinomycetes</taxon>
        <taxon>Kitasatosporales</taxon>
        <taxon>Streptomycetaceae</taxon>
        <taxon>Streptomyces</taxon>
    </lineage>
</organism>
<dbReference type="HAMAP" id="MF_01657">
    <property type="entry name" value="Ac_ald_DH_ac"/>
    <property type="match status" value="1"/>
</dbReference>
<dbReference type="Pfam" id="PF09290">
    <property type="entry name" value="AcetDehyd-dimer"/>
    <property type="match status" value="1"/>
</dbReference>
<dbReference type="InterPro" id="IPR015426">
    <property type="entry name" value="Acetylaldehyde_DH_C"/>
</dbReference>
<dbReference type="CDD" id="cd23933">
    <property type="entry name" value="ALDH_C"/>
    <property type="match status" value="1"/>
</dbReference>
<feature type="binding site" evidence="3">
    <location>
        <begin position="165"/>
        <end position="173"/>
    </location>
    <ligand>
        <name>NAD(+)</name>
        <dbReference type="ChEBI" id="CHEBI:57540"/>
    </ligand>
</feature>
<dbReference type="GO" id="GO:0051287">
    <property type="term" value="F:NAD binding"/>
    <property type="evidence" value="ECO:0007669"/>
    <property type="project" value="UniProtKB-UniRule"/>
</dbReference>
<evidence type="ECO:0000259" key="4">
    <source>
        <dbReference type="SMART" id="SM00859"/>
    </source>
</evidence>
<evidence type="ECO:0000313" key="5">
    <source>
        <dbReference type="EMBL" id="TSB25144.1"/>
    </source>
</evidence>
<dbReference type="Gene3D" id="3.30.360.10">
    <property type="entry name" value="Dihydrodipicolinate Reductase, domain 2"/>
    <property type="match status" value="1"/>
</dbReference>
<dbReference type="SMART" id="SM00859">
    <property type="entry name" value="Semialdhyde_dh"/>
    <property type="match status" value="1"/>
</dbReference>
<keyword evidence="6" id="KW-1185">Reference proteome</keyword>
<keyword evidence="3" id="KW-0058">Aromatic hydrocarbons catabolism</keyword>
<dbReference type="InterPro" id="IPR003361">
    <property type="entry name" value="Acetaldehyde_dehydrogenase"/>
</dbReference>
<gene>
    <name evidence="5" type="ORF">FNZ23_27145</name>
</gene>
<dbReference type="InterPro" id="IPR000534">
    <property type="entry name" value="Semialdehyde_DH_NAD-bd"/>
</dbReference>
<feature type="binding site" evidence="3">
    <location>
        <begin position="16"/>
        <end position="19"/>
    </location>
    <ligand>
        <name>NAD(+)</name>
        <dbReference type="ChEBI" id="CHEBI:57540"/>
    </ligand>
</feature>
<dbReference type="EMBL" id="VKLS01000577">
    <property type="protein sequence ID" value="TSB25144.1"/>
    <property type="molecule type" value="Genomic_DNA"/>
</dbReference>
<feature type="domain" description="Semialdehyde dehydrogenase NAD-binding" evidence="4">
    <location>
        <begin position="10"/>
        <end position="126"/>
    </location>
</feature>
<dbReference type="NCBIfam" id="TIGR03215">
    <property type="entry name" value="ac_ald_DH_ac"/>
    <property type="match status" value="1"/>
</dbReference>
<comment type="catalytic activity">
    <reaction evidence="3">
        <text>acetaldehyde + NAD(+) + CoA = acetyl-CoA + NADH + H(+)</text>
        <dbReference type="Rhea" id="RHEA:23288"/>
        <dbReference type="ChEBI" id="CHEBI:15343"/>
        <dbReference type="ChEBI" id="CHEBI:15378"/>
        <dbReference type="ChEBI" id="CHEBI:57287"/>
        <dbReference type="ChEBI" id="CHEBI:57288"/>
        <dbReference type="ChEBI" id="CHEBI:57540"/>
        <dbReference type="ChEBI" id="CHEBI:57945"/>
        <dbReference type="EC" id="1.2.1.10"/>
    </reaction>
</comment>
<keyword evidence="2 3" id="KW-0520">NAD</keyword>